<dbReference type="InterPro" id="IPR002885">
    <property type="entry name" value="PPR_rpt"/>
</dbReference>
<dbReference type="Pfam" id="PF13041">
    <property type="entry name" value="PPR_2"/>
    <property type="match status" value="1"/>
</dbReference>
<accession>A0A445B4B4</accession>
<evidence type="ECO:0000313" key="3">
    <source>
        <dbReference type="EMBL" id="RYR33520.1"/>
    </source>
</evidence>
<organism evidence="3 4">
    <name type="scientific">Arachis hypogaea</name>
    <name type="common">Peanut</name>
    <dbReference type="NCBI Taxonomy" id="3818"/>
    <lineage>
        <taxon>Eukaryota</taxon>
        <taxon>Viridiplantae</taxon>
        <taxon>Streptophyta</taxon>
        <taxon>Embryophyta</taxon>
        <taxon>Tracheophyta</taxon>
        <taxon>Spermatophyta</taxon>
        <taxon>Magnoliopsida</taxon>
        <taxon>eudicotyledons</taxon>
        <taxon>Gunneridae</taxon>
        <taxon>Pentapetalae</taxon>
        <taxon>rosids</taxon>
        <taxon>fabids</taxon>
        <taxon>Fabales</taxon>
        <taxon>Fabaceae</taxon>
        <taxon>Papilionoideae</taxon>
        <taxon>50 kb inversion clade</taxon>
        <taxon>dalbergioids sensu lato</taxon>
        <taxon>Dalbergieae</taxon>
        <taxon>Pterocarpus clade</taxon>
        <taxon>Arachis</taxon>
    </lineage>
</organism>
<dbReference type="PANTHER" id="PTHR47926">
    <property type="entry name" value="PENTATRICOPEPTIDE REPEAT-CONTAINING PROTEIN"/>
    <property type="match status" value="1"/>
</dbReference>
<feature type="repeat" description="PPR" evidence="2">
    <location>
        <begin position="413"/>
        <end position="447"/>
    </location>
</feature>
<dbReference type="EMBL" id="SDMP01000010">
    <property type="protein sequence ID" value="RYR33520.1"/>
    <property type="molecule type" value="Genomic_DNA"/>
</dbReference>
<dbReference type="InterPro" id="IPR046960">
    <property type="entry name" value="PPR_At4g14850-like_plant"/>
</dbReference>
<dbReference type="NCBIfam" id="TIGR00756">
    <property type="entry name" value="PPR"/>
    <property type="match status" value="1"/>
</dbReference>
<protein>
    <submittedName>
        <fullName evidence="3">Uncharacterized protein</fullName>
    </submittedName>
</protein>
<comment type="caution">
    <text evidence="3">The sequence shown here is derived from an EMBL/GenBank/DDBJ whole genome shotgun (WGS) entry which is preliminary data.</text>
</comment>
<proteinExistence type="predicted"/>
<dbReference type="Proteomes" id="UP000289738">
    <property type="component" value="Chromosome A10"/>
</dbReference>
<dbReference type="PROSITE" id="PS51375">
    <property type="entry name" value="PPR"/>
    <property type="match status" value="1"/>
</dbReference>
<evidence type="ECO:0000313" key="4">
    <source>
        <dbReference type="Proteomes" id="UP000289738"/>
    </source>
</evidence>
<dbReference type="InterPro" id="IPR011990">
    <property type="entry name" value="TPR-like_helical_dom_sf"/>
</dbReference>
<evidence type="ECO:0000256" key="2">
    <source>
        <dbReference type="PROSITE-ProRule" id="PRU00708"/>
    </source>
</evidence>
<dbReference type="GO" id="GO:0009451">
    <property type="term" value="P:RNA modification"/>
    <property type="evidence" value="ECO:0007669"/>
    <property type="project" value="InterPro"/>
</dbReference>
<name>A0A445B4B4_ARAHY</name>
<keyword evidence="4" id="KW-1185">Reference proteome</keyword>
<dbReference type="AlphaFoldDB" id="A0A445B4B4"/>
<sequence length="518" mass="57173">MTSPFTFFWEASSPPLLQEEEADLQHYLTLMRDQITDYFILKVQVTHQTCWTHHQQPQSHPPVLGAIYSFESSILIQAQEFLQNGSSHMQMHFPEAIIPIALIHNMMPDIISYAKAIIQTRPSGFLYERPDFRLFSLYLDIIIQNPILYVDDLNIQNLSLEVDDYGNMITDLIIEESMEDPNNIKMVPASKNAIESLERVKLENNYHLAERCSICLTEFDYDDDTEQVSSMPLITNNLSSNGAAKTALLAQTPRSPPPPRTFSTIPLPPPTPPSLSLLADQCTTIHHLKQIHNASAKTPSPPAASSPPALSPFADLTLASRIFSSHTHPTPSCGTPSSAPTPLAPIPITLSAFTSPRGSYALFPGNTPSPFSLRPALTFPPCQTVPSGLVRGYSVSGDFARARLMFDEMPDRSLSLWTTMVCGYAQNQCYDEALGLFDEMIEDGLEPNAATLASVSSACARAGSCGCETLNQLGGLTHHQQKVHLQGKHEELLVHLRKMQEMGLGLLLCLHANHEMGL</sequence>
<dbReference type="GO" id="GO:0003723">
    <property type="term" value="F:RNA binding"/>
    <property type="evidence" value="ECO:0007669"/>
    <property type="project" value="InterPro"/>
</dbReference>
<evidence type="ECO:0000256" key="1">
    <source>
        <dbReference type="ARBA" id="ARBA00022737"/>
    </source>
</evidence>
<keyword evidence="1" id="KW-0677">Repeat</keyword>
<dbReference type="Pfam" id="PF01535">
    <property type="entry name" value="PPR"/>
    <property type="match status" value="1"/>
</dbReference>
<reference evidence="3 4" key="1">
    <citation type="submission" date="2019-01" db="EMBL/GenBank/DDBJ databases">
        <title>Sequencing of cultivated peanut Arachis hypogaea provides insights into genome evolution and oil improvement.</title>
        <authorList>
            <person name="Chen X."/>
        </authorList>
    </citation>
    <scope>NUCLEOTIDE SEQUENCE [LARGE SCALE GENOMIC DNA]</scope>
    <source>
        <strain evidence="4">cv. Fuhuasheng</strain>
        <tissue evidence="3">Leaves</tissue>
    </source>
</reference>
<dbReference type="Gene3D" id="1.25.40.10">
    <property type="entry name" value="Tetratricopeptide repeat domain"/>
    <property type="match status" value="1"/>
</dbReference>
<gene>
    <name evidence="3" type="ORF">Ahy_A10g048134</name>
</gene>